<dbReference type="EMBL" id="JBHSGT010000061">
    <property type="protein sequence ID" value="MFC4710952.1"/>
    <property type="molecule type" value="Genomic_DNA"/>
</dbReference>
<gene>
    <name evidence="1" type="ORF">ACFO3L_10105</name>
</gene>
<reference evidence="2" key="1">
    <citation type="journal article" date="2019" name="Int. J. Syst. Evol. Microbiol.">
        <title>The Global Catalogue of Microorganisms (GCM) 10K type strain sequencing project: providing services to taxonomists for standard genome sequencing and annotation.</title>
        <authorList>
            <consortium name="The Broad Institute Genomics Platform"/>
            <consortium name="The Broad Institute Genome Sequencing Center for Infectious Disease"/>
            <person name="Wu L."/>
            <person name="Ma J."/>
        </authorList>
    </citation>
    <scope>NUCLEOTIDE SEQUENCE [LARGE SCALE GENOMIC DNA]</scope>
    <source>
        <strain evidence="2">CGMCC 1.19061</strain>
    </source>
</reference>
<keyword evidence="2" id="KW-1185">Reference proteome</keyword>
<dbReference type="Proteomes" id="UP001596026">
    <property type="component" value="Unassembled WGS sequence"/>
</dbReference>
<sequence length="313" mass="35895">MQKNELKETDNSLELKRSPLFKNVKTTRGEKGIKFLADWALMIPGLVESLPLETKYVVDMSSEISTQISSGALSFLKKTNGETLAILKDPNTHEIVKNLPIKAELATPMLGPAMLAVSLFIQMKKIEKGIDDLNKGISEVLQNFENDRYARAFAAKEKFEQALLFTDTQTKNNFILNILDDVTNTKHMLYKQLTFKTEKIINQKTRFNDKSKFELANEALQNLYLFNECFKIQIQCYTELEEYYSLSHALDTYKNEMDTVLTKEVQLAVDGYFKDPTNPFSQAIFEVITTVYQTNDFLLDNESLILTQPKIHL</sequence>
<protein>
    <submittedName>
        <fullName evidence="1">Uncharacterized protein</fullName>
    </submittedName>
</protein>
<dbReference type="RefSeq" id="WP_379966895.1">
    <property type="nucleotide sequence ID" value="NZ_JBHSGT010000061.1"/>
</dbReference>
<comment type="caution">
    <text evidence="1">The sequence shown here is derived from an EMBL/GenBank/DDBJ whole genome shotgun (WGS) entry which is preliminary data.</text>
</comment>
<organism evidence="1 2">
    <name type="scientific">Enterococcus eurekensis</name>
    <dbReference type="NCBI Taxonomy" id="1159753"/>
    <lineage>
        <taxon>Bacteria</taxon>
        <taxon>Bacillati</taxon>
        <taxon>Bacillota</taxon>
        <taxon>Bacilli</taxon>
        <taxon>Lactobacillales</taxon>
        <taxon>Enterococcaceae</taxon>
        <taxon>Enterococcus</taxon>
    </lineage>
</organism>
<accession>A0ABV9M572</accession>
<proteinExistence type="predicted"/>
<name>A0ABV9M572_9ENTE</name>
<evidence type="ECO:0000313" key="2">
    <source>
        <dbReference type="Proteomes" id="UP001596026"/>
    </source>
</evidence>
<evidence type="ECO:0000313" key="1">
    <source>
        <dbReference type="EMBL" id="MFC4710952.1"/>
    </source>
</evidence>